<dbReference type="Proteomes" id="UP000215914">
    <property type="component" value="Unassembled WGS sequence"/>
</dbReference>
<dbReference type="AlphaFoldDB" id="A0A9K3NV62"/>
<sequence>MTFRQFQVSITGHVGITDRLSTEIELVGPGPKPKTHKPKPAHNIIDPIKSLQIFCKSLQNLCLRNLLKISTNLTKSLYNLYKRFYVSKDETTQSIKMLPDFIYILHTHTELYPQRNQIHRHITLLSPFVCILIYTHTNPQYTHYSHTLSTSILQTQKQHPHHPQHPPALDQLVKPTGANTGTDAGDFLLQ</sequence>
<keyword evidence="3" id="KW-1185">Reference proteome</keyword>
<comment type="caution">
    <text evidence="2">The sequence shown here is derived from an EMBL/GenBank/DDBJ whole genome shotgun (WGS) entry which is preliminary data.</text>
</comment>
<proteinExistence type="predicted"/>
<dbReference type="Gramene" id="mRNA:HanXRQr2_Chr03g0094581">
    <property type="protein sequence ID" value="CDS:HanXRQr2_Chr03g0094581.1"/>
    <property type="gene ID" value="HanXRQr2_Chr03g0094581"/>
</dbReference>
<evidence type="ECO:0000313" key="3">
    <source>
        <dbReference type="Proteomes" id="UP000215914"/>
    </source>
</evidence>
<reference evidence="2" key="2">
    <citation type="submission" date="2020-06" db="EMBL/GenBank/DDBJ databases">
        <title>Helianthus annuus Genome sequencing and assembly Release 2.</title>
        <authorList>
            <person name="Gouzy J."/>
            <person name="Langlade N."/>
            <person name="Munos S."/>
        </authorList>
    </citation>
    <scope>NUCLEOTIDE SEQUENCE</scope>
    <source>
        <tissue evidence="2">Leaves</tissue>
    </source>
</reference>
<protein>
    <submittedName>
        <fullName evidence="2">Uncharacterized protein</fullName>
    </submittedName>
</protein>
<gene>
    <name evidence="2" type="ORF">HanXRQr2_Chr03g0094581</name>
</gene>
<accession>A0A9K3NV62</accession>
<dbReference type="EMBL" id="MNCJ02000318">
    <property type="protein sequence ID" value="KAF5813125.1"/>
    <property type="molecule type" value="Genomic_DNA"/>
</dbReference>
<evidence type="ECO:0000256" key="1">
    <source>
        <dbReference type="SAM" id="MobiDB-lite"/>
    </source>
</evidence>
<name>A0A9K3NV62_HELAN</name>
<evidence type="ECO:0000313" key="2">
    <source>
        <dbReference type="EMBL" id="KAF5813125.1"/>
    </source>
</evidence>
<organism evidence="2 3">
    <name type="scientific">Helianthus annuus</name>
    <name type="common">Common sunflower</name>
    <dbReference type="NCBI Taxonomy" id="4232"/>
    <lineage>
        <taxon>Eukaryota</taxon>
        <taxon>Viridiplantae</taxon>
        <taxon>Streptophyta</taxon>
        <taxon>Embryophyta</taxon>
        <taxon>Tracheophyta</taxon>
        <taxon>Spermatophyta</taxon>
        <taxon>Magnoliopsida</taxon>
        <taxon>eudicotyledons</taxon>
        <taxon>Gunneridae</taxon>
        <taxon>Pentapetalae</taxon>
        <taxon>asterids</taxon>
        <taxon>campanulids</taxon>
        <taxon>Asterales</taxon>
        <taxon>Asteraceae</taxon>
        <taxon>Asteroideae</taxon>
        <taxon>Heliantheae alliance</taxon>
        <taxon>Heliantheae</taxon>
        <taxon>Helianthus</taxon>
    </lineage>
</organism>
<reference evidence="2" key="1">
    <citation type="journal article" date="2017" name="Nature">
        <title>The sunflower genome provides insights into oil metabolism, flowering and Asterid evolution.</title>
        <authorList>
            <person name="Badouin H."/>
            <person name="Gouzy J."/>
            <person name="Grassa C.J."/>
            <person name="Murat F."/>
            <person name="Staton S.E."/>
            <person name="Cottret L."/>
            <person name="Lelandais-Briere C."/>
            <person name="Owens G.L."/>
            <person name="Carrere S."/>
            <person name="Mayjonade B."/>
            <person name="Legrand L."/>
            <person name="Gill N."/>
            <person name="Kane N.C."/>
            <person name="Bowers J.E."/>
            <person name="Hubner S."/>
            <person name="Bellec A."/>
            <person name="Berard A."/>
            <person name="Berges H."/>
            <person name="Blanchet N."/>
            <person name="Boniface M.C."/>
            <person name="Brunel D."/>
            <person name="Catrice O."/>
            <person name="Chaidir N."/>
            <person name="Claudel C."/>
            <person name="Donnadieu C."/>
            <person name="Faraut T."/>
            <person name="Fievet G."/>
            <person name="Helmstetter N."/>
            <person name="King M."/>
            <person name="Knapp S.J."/>
            <person name="Lai Z."/>
            <person name="Le Paslier M.C."/>
            <person name="Lippi Y."/>
            <person name="Lorenzon L."/>
            <person name="Mandel J.R."/>
            <person name="Marage G."/>
            <person name="Marchand G."/>
            <person name="Marquand E."/>
            <person name="Bret-Mestries E."/>
            <person name="Morien E."/>
            <person name="Nambeesan S."/>
            <person name="Nguyen T."/>
            <person name="Pegot-Espagnet P."/>
            <person name="Pouilly N."/>
            <person name="Raftis F."/>
            <person name="Sallet E."/>
            <person name="Schiex T."/>
            <person name="Thomas J."/>
            <person name="Vandecasteele C."/>
            <person name="Vares D."/>
            <person name="Vear F."/>
            <person name="Vautrin S."/>
            <person name="Crespi M."/>
            <person name="Mangin B."/>
            <person name="Burke J.M."/>
            <person name="Salse J."/>
            <person name="Munos S."/>
            <person name="Vincourt P."/>
            <person name="Rieseberg L.H."/>
            <person name="Langlade N.B."/>
        </authorList>
    </citation>
    <scope>NUCLEOTIDE SEQUENCE</scope>
    <source>
        <tissue evidence="2">Leaves</tissue>
    </source>
</reference>
<feature type="region of interest" description="Disordered" evidence="1">
    <location>
        <begin position="152"/>
        <end position="176"/>
    </location>
</feature>